<evidence type="ECO:0000259" key="8">
    <source>
        <dbReference type="SMART" id="SM00382"/>
    </source>
</evidence>
<organism evidence="9 10">
    <name type="scientific">Periconia digitata</name>
    <dbReference type="NCBI Taxonomy" id="1303443"/>
    <lineage>
        <taxon>Eukaryota</taxon>
        <taxon>Fungi</taxon>
        <taxon>Dikarya</taxon>
        <taxon>Ascomycota</taxon>
        <taxon>Pezizomycotina</taxon>
        <taxon>Dothideomycetes</taxon>
        <taxon>Pleosporomycetidae</taxon>
        <taxon>Pleosporales</taxon>
        <taxon>Massarineae</taxon>
        <taxon>Periconiaceae</taxon>
        <taxon>Periconia</taxon>
    </lineage>
</organism>
<feature type="compositionally biased region" description="Low complexity" evidence="7">
    <location>
        <begin position="92"/>
        <end position="102"/>
    </location>
</feature>
<evidence type="ECO:0000256" key="6">
    <source>
        <dbReference type="ARBA" id="ARBA00023242"/>
    </source>
</evidence>
<comment type="subcellular location">
    <subcellularLocation>
        <location evidence="1">Nucleus</location>
    </subcellularLocation>
</comment>
<feature type="compositionally biased region" description="Low complexity" evidence="7">
    <location>
        <begin position="15"/>
        <end position="31"/>
    </location>
</feature>
<keyword evidence="4" id="KW-0235">DNA replication</keyword>
<reference evidence="9" key="1">
    <citation type="submission" date="2023-01" db="EMBL/GenBank/DDBJ databases">
        <authorList>
            <person name="Van Ghelder C."/>
            <person name="Rancurel C."/>
        </authorList>
    </citation>
    <scope>NUCLEOTIDE SEQUENCE</scope>
    <source>
        <strain evidence="9">CNCM I-4278</strain>
    </source>
</reference>
<dbReference type="Gene3D" id="3.40.50.300">
    <property type="entry name" value="P-loop containing nucleotide triphosphate hydrolases"/>
    <property type="match status" value="1"/>
</dbReference>
<dbReference type="Pfam" id="PF13191">
    <property type="entry name" value="AAA_16"/>
    <property type="match status" value="1"/>
</dbReference>
<feature type="compositionally biased region" description="Basic residues" evidence="7">
    <location>
        <begin position="110"/>
        <end position="120"/>
    </location>
</feature>
<evidence type="ECO:0000256" key="5">
    <source>
        <dbReference type="ARBA" id="ARBA00023125"/>
    </source>
</evidence>
<dbReference type="InterPro" id="IPR003593">
    <property type="entry name" value="AAA+_ATPase"/>
</dbReference>
<dbReference type="SMART" id="SM00382">
    <property type="entry name" value="AAA"/>
    <property type="match status" value="1"/>
</dbReference>
<protein>
    <recommendedName>
        <fullName evidence="3">Origin recognition complex subunit 4</fullName>
    </recommendedName>
</protein>
<dbReference type="Proteomes" id="UP001152607">
    <property type="component" value="Unassembled WGS sequence"/>
</dbReference>
<keyword evidence="6" id="KW-0539">Nucleus</keyword>
<dbReference type="PANTHER" id="PTHR12087">
    <property type="entry name" value="ORIGIN RECOGNITION COMPLEX SUBUNIT 4"/>
    <property type="match status" value="1"/>
</dbReference>
<dbReference type="InterPro" id="IPR016527">
    <property type="entry name" value="ORC4"/>
</dbReference>
<dbReference type="GO" id="GO:0005664">
    <property type="term" value="C:nuclear origin of replication recognition complex"/>
    <property type="evidence" value="ECO:0007669"/>
    <property type="project" value="TreeGrafter"/>
</dbReference>
<evidence type="ECO:0000256" key="3">
    <source>
        <dbReference type="ARBA" id="ARBA00019083"/>
    </source>
</evidence>
<feature type="compositionally biased region" description="Polar residues" evidence="7">
    <location>
        <begin position="147"/>
        <end position="167"/>
    </location>
</feature>
<evidence type="ECO:0000313" key="9">
    <source>
        <dbReference type="EMBL" id="CAI6337061.1"/>
    </source>
</evidence>
<accession>A0A9W4ULI0</accession>
<dbReference type="GO" id="GO:0003688">
    <property type="term" value="F:DNA replication origin binding"/>
    <property type="evidence" value="ECO:0007669"/>
    <property type="project" value="TreeGrafter"/>
</dbReference>
<keyword evidence="10" id="KW-1185">Reference proteome</keyword>
<dbReference type="AlphaFoldDB" id="A0A9W4ULI0"/>
<dbReference type="InterPro" id="IPR032705">
    <property type="entry name" value="ORC4_C"/>
</dbReference>
<keyword evidence="5" id="KW-0238">DNA-binding</keyword>
<sequence length="823" mass="89174">MEESPRASKRRKLDTTSPAASSPAAKPSTARKSSRLANKPTPHPKTQEEDEDTGKDGESIAVATPRKAVRNTARSIVQPKEVRPDVWDDIEAASGEGSIASAVPKSVPASKRKTPAKRPTRGSDKVSATTETDEIQDPKPNSRAARKTNTTAKNRQKKTTSASTVKGSTKGAVADADTSDELGQDHSSRKPTTASARKTASSRKSKNATQTQSTTTPSKAALPKKSVRNAPRAASSSGEDELSKIAPPRSSRRKQPRFQENATIPETEDETEPVPPPAASTSKASARRRSNRADHISNEDEEVLVDVETDRELESRNIDGDGMSVDGNSIVGSVLDPTEPSPFNKPSPAQKLNLTTPSLNIHVSAGRELDLLKTIVLERISGKRPAPLVNLDEEYASVHQLVHQTVTAGEGNSLLVIGARGSGKTSLVNKALREVHKENGEDYHVVRLNGFIHTDDKIALREIWRQLGKEMDLDEDEGGVGKNYADTLTTLLALLSHPSEQTGEITDHIAKAVIFVMDEFDLFAQHARQTLLYNLFDIAQSRKAPIAVLGLTTRIDVANSLEKRVKSRFSHRYVHLSLAKTFSAFQDMCKANLLVYADQLSIPERAVLEPNVNSPAKKPKKGSKPSLLTDWNNNITTLFATKAFLTTHLAPIYHLTKSIPELLTTFLHPLSTLSLSNTTLQPPTTLSLPPTSRLPLIPHLSTLALSLLIAAARLDIIHDSDTCNFNMAYDEYVSLASKARIQNGVGGVSVGGSMSKVWGKELARREWEGLAELGFVVPVLLGAVGGGFGMCRIDVALEEIGEVLRGPAAKGVEKGLERWCRQI</sequence>
<name>A0A9W4ULI0_9PLEO</name>
<gene>
    <name evidence="9" type="ORF">PDIGIT_LOCUS10168</name>
</gene>
<evidence type="ECO:0000256" key="4">
    <source>
        <dbReference type="ARBA" id="ARBA00022705"/>
    </source>
</evidence>
<dbReference type="PANTHER" id="PTHR12087:SF0">
    <property type="entry name" value="ORIGIN RECOGNITION COMPLEX SUBUNIT 4"/>
    <property type="match status" value="1"/>
</dbReference>
<evidence type="ECO:0000256" key="2">
    <source>
        <dbReference type="ARBA" id="ARBA00005334"/>
    </source>
</evidence>
<dbReference type="Pfam" id="PF14629">
    <property type="entry name" value="ORC4_C"/>
    <property type="match status" value="1"/>
</dbReference>
<dbReference type="InterPro" id="IPR027417">
    <property type="entry name" value="P-loop_NTPase"/>
</dbReference>
<evidence type="ECO:0000313" key="10">
    <source>
        <dbReference type="Proteomes" id="UP001152607"/>
    </source>
</evidence>
<dbReference type="EMBL" id="CAOQHR010000007">
    <property type="protein sequence ID" value="CAI6337061.1"/>
    <property type="molecule type" value="Genomic_DNA"/>
</dbReference>
<feature type="domain" description="AAA+ ATPase" evidence="8">
    <location>
        <begin position="410"/>
        <end position="579"/>
    </location>
</feature>
<comment type="caution">
    <text evidence="9">The sequence shown here is derived from an EMBL/GenBank/DDBJ whole genome shotgun (WGS) entry which is preliminary data.</text>
</comment>
<dbReference type="OrthoDB" id="343623at2759"/>
<dbReference type="SUPFAM" id="SSF52540">
    <property type="entry name" value="P-loop containing nucleoside triphosphate hydrolases"/>
    <property type="match status" value="1"/>
</dbReference>
<comment type="similarity">
    <text evidence="2">Belongs to the ORC4 family.</text>
</comment>
<proteinExistence type="inferred from homology"/>
<feature type="region of interest" description="Disordered" evidence="7">
    <location>
        <begin position="1"/>
        <end position="301"/>
    </location>
</feature>
<evidence type="ECO:0000256" key="7">
    <source>
        <dbReference type="SAM" id="MobiDB-lite"/>
    </source>
</evidence>
<dbReference type="FunFam" id="3.40.50.300:FF:001597">
    <property type="entry name" value="Origin recognition complex subunit Orc4"/>
    <property type="match status" value="1"/>
</dbReference>
<dbReference type="GO" id="GO:0006270">
    <property type="term" value="P:DNA replication initiation"/>
    <property type="evidence" value="ECO:0007669"/>
    <property type="project" value="TreeGrafter"/>
</dbReference>
<feature type="compositionally biased region" description="Low complexity" evidence="7">
    <location>
        <begin position="190"/>
        <end position="199"/>
    </location>
</feature>
<dbReference type="InterPro" id="IPR041664">
    <property type="entry name" value="AAA_16"/>
</dbReference>
<evidence type="ECO:0000256" key="1">
    <source>
        <dbReference type="ARBA" id="ARBA00004123"/>
    </source>
</evidence>